<reference evidence="1" key="1">
    <citation type="submission" date="2014-09" db="EMBL/GenBank/DDBJ databases">
        <authorList>
            <person name="Magalhaes I.L.F."/>
            <person name="Oliveira U."/>
            <person name="Santos F.R."/>
            <person name="Vidigal T.H.D.A."/>
            <person name="Brescovit A.D."/>
            <person name="Santos A.J."/>
        </authorList>
    </citation>
    <scope>NUCLEOTIDE SEQUENCE</scope>
    <source>
        <tissue evidence="1">Shoot tissue taken approximately 20 cm above the soil surface</tissue>
    </source>
</reference>
<organism evidence="1">
    <name type="scientific">Arundo donax</name>
    <name type="common">Giant reed</name>
    <name type="synonym">Donax arundinaceus</name>
    <dbReference type="NCBI Taxonomy" id="35708"/>
    <lineage>
        <taxon>Eukaryota</taxon>
        <taxon>Viridiplantae</taxon>
        <taxon>Streptophyta</taxon>
        <taxon>Embryophyta</taxon>
        <taxon>Tracheophyta</taxon>
        <taxon>Spermatophyta</taxon>
        <taxon>Magnoliopsida</taxon>
        <taxon>Liliopsida</taxon>
        <taxon>Poales</taxon>
        <taxon>Poaceae</taxon>
        <taxon>PACMAD clade</taxon>
        <taxon>Arundinoideae</taxon>
        <taxon>Arundineae</taxon>
        <taxon>Arundo</taxon>
    </lineage>
</organism>
<dbReference type="AlphaFoldDB" id="A0A0A9BQW5"/>
<reference evidence="1" key="2">
    <citation type="journal article" date="2015" name="Data Brief">
        <title>Shoot transcriptome of the giant reed, Arundo donax.</title>
        <authorList>
            <person name="Barrero R.A."/>
            <person name="Guerrero F.D."/>
            <person name="Moolhuijzen P."/>
            <person name="Goolsby J.A."/>
            <person name="Tidwell J."/>
            <person name="Bellgard S.E."/>
            <person name="Bellgard M.I."/>
        </authorList>
    </citation>
    <scope>NUCLEOTIDE SEQUENCE</scope>
    <source>
        <tissue evidence="1">Shoot tissue taken approximately 20 cm above the soil surface</tissue>
    </source>
</reference>
<protein>
    <submittedName>
        <fullName evidence="1">Uncharacterized protein</fullName>
    </submittedName>
</protein>
<sequence length="59" mass="7017">MYFLLNFHNNEYSYPNIYSSNNFLLKPQLPNTSHGFILVLCKTVIFTRMALHTKYIKNC</sequence>
<proteinExistence type="predicted"/>
<dbReference type="EMBL" id="GBRH01236268">
    <property type="protein sequence ID" value="JAD61627.1"/>
    <property type="molecule type" value="Transcribed_RNA"/>
</dbReference>
<accession>A0A0A9BQW5</accession>
<evidence type="ECO:0000313" key="1">
    <source>
        <dbReference type="EMBL" id="JAD61627.1"/>
    </source>
</evidence>
<name>A0A0A9BQW5_ARUDO</name>